<name>A0A9K3CRJ9_9EUKA</name>
<dbReference type="PANTHER" id="PTHR13298:SF11">
    <property type="entry name" value="RAPAMYCIN-INSENSITIVE COMPANION OF MTOR"/>
    <property type="match status" value="1"/>
</dbReference>
<proteinExistence type="predicted"/>
<dbReference type="PANTHER" id="PTHR13298">
    <property type="entry name" value="CYTOSOLIC REGULATOR PIANISSIMO"/>
    <property type="match status" value="1"/>
</dbReference>
<feature type="compositionally biased region" description="Basic and acidic residues" evidence="1">
    <location>
        <begin position="379"/>
        <end position="395"/>
    </location>
</feature>
<reference evidence="2 3" key="1">
    <citation type="journal article" date="2018" name="PLoS ONE">
        <title>The draft genome of Kipferlia bialata reveals reductive genome evolution in fornicate parasites.</title>
        <authorList>
            <person name="Tanifuji G."/>
            <person name="Takabayashi S."/>
            <person name="Kume K."/>
            <person name="Takagi M."/>
            <person name="Nakayama T."/>
            <person name="Kamikawa R."/>
            <person name="Inagaki Y."/>
            <person name="Hashimoto T."/>
        </authorList>
    </citation>
    <scope>NUCLEOTIDE SEQUENCE [LARGE SCALE GENOMIC DNA]</scope>
    <source>
        <strain evidence="2">NY0173</strain>
    </source>
</reference>
<feature type="compositionally biased region" description="Polar residues" evidence="1">
    <location>
        <begin position="353"/>
        <end position="363"/>
    </location>
</feature>
<dbReference type="InterPro" id="IPR028268">
    <property type="entry name" value="Pianissimo_fam"/>
</dbReference>
<dbReference type="EMBL" id="BDIP01000321">
    <property type="protein sequence ID" value="GIQ81157.1"/>
    <property type="molecule type" value="Genomic_DNA"/>
</dbReference>
<evidence type="ECO:0000313" key="2">
    <source>
        <dbReference type="EMBL" id="GIQ81157.1"/>
    </source>
</evidence>
<dbReference type="GO" id="GO:0031932">
    <property type="term" value="C:TORC2 complex"/>
    <property type="evidence" value="ECO:0007669"/>
    <property type="project" value="InterPro"/>
</dbReference>
<dbReference type="AlphaFoldDB" id="A0A9K3CRJ9"/>
<accession>A0A9K3CRJ9</accession>
<evidence type="ECO:0000313" key="3">
    <source>
        <dbReference type="Proteomes" id="UP000265618"/>
    </source>
</evidence>
<dbReference type="Proteomes" id="UP000265618">
    <property type="component" value="Unassembled WGS sequence"/>
</dbReference>
<organism evidence="2 3">
    <name type="scientific">Kipferlia bialata</name>
    <dbReference type="NCBI Taxonomy" id="797122"/>
    <lineage>
        <taxon>Eukaryota</taxon>
        <taxon>Metamonada</taxon>
        <taxon>Carpediemonas-like organisms</taxon>
        <taxon>Kipferlia</taxon>
    </lineage>
</organism>
<comment type="caution">
    <text evidence="2">The sequence shown here is derived from an EMBL/GenBank/DDBJ whole genome shotgun (WGS) entry which is preliminary data.</text>
</comment>
<sequence length="647" mass="69831">MESAGYFDSVFKGIRTNMGVLTEYNQNVYSLLRRAIDGSPMSTEKLRMSLTLGPYCADIGSGRQGSRSHSRGRSNSTHRAPETQVVSVPAGPHLIGELSKTPEGCNLLSANGMWFILKQCAVNTSLETKIRCAALWSVSHIAATECGYRTFFCEPPASRPRHDPSTPSYMGSSYVGSPLSGLDHSAGPAPSPSAPPALSADGEVVLEAVSSAAMSACDLRIKEVGLYCVGVCGRNHLPRRVLSGMGWSFNIRSNGDCIAVPNREHLDTFYAVPEPPVGTQGMDMDRRSLSGITSMTGTSAGSYTSSWDSTGSYESLASYARSPSTIASLGLASPSSEAHPPVHRLAQQYQYQSNNEQTQQPMGQTERERGVGQIDTQVEEPHTDGGEDTTDRTEGTEGGDVPSGQVPLGVRPVPVPFAGQSSYTHSTSSEMSSEESGERVGEGGKGGYRYGRQGGDEAGYPLSDGALNPALPPAALPPSIRQYTTQHVPSVSLVGTQQCRAGGGCPREPWHGAGETENPLLSSTSLGSTGPYPRRIYNLSENETHFVLQFLRSLSLETSVAQKQLRDLFVWVTKHHPELQHSPTLYIYVIHMISTMPLPYAHREWLLLPKLFVTRGSDPAAYLSALQWAMENYSPTHRAGWLSHVTY</sequence>
<dbReference type="GO" id="GO:0038203">
    <property type="term" value="P:TORC2 signaling"/>
    <property type="evidence" value="ECO:0007669"/>
    <property type="project" value="TreeGrafter"/>
</dbReference>
<feature type="compositionally biased region" description="Gly residues" evidence="1">
    <location>
        <begin position="443"/>
        <end position="457"/>
    </location>
</feature>
<keyword evidence="3" id="KW-1185">Reference proteome</keyword>
<evidence type="ECO:0000256" key="1">
    <source>
        <dbReference type="SAM" id="MobiDB-lite"/>
    </source>
</evidence>
<gene>
    <name evidence="2" type="ORF">KIPB_002072</name>
</gene>
<feature type="compositionally biased region" description="Low complexity" evidence="1">
    <location>
        <begin position="419"/>
        <end position="431"/>
    </location>
</feature>
<protein>
    <submittedName>
        <fullName evidence="2">Uncharacterized protein</fullName>
    </submittedName>
</protein>
<feature type="region of interest" description="Disordered" evidence="1">
    <location>
        <begin position="60"/>
        <end position="88"/>
    </location>
</feature>
<feature type="region of interest" description="Disordered" evidence="1">
    <location>
        <begin position="353"/>
        <end position="458"/>
    </location>
</feature>